<reference evidence="2" key="1">
    <citation type="submission" date="2019-08" db="EMBL/GenBank/DDBJ databases">
        <authorList>
            <person name="Kucharzyk K."/>
            <person name="Murdoch R.W."/>
            <person name="Higgins S."/>
            <person name="Loffler F."/>
        </authorList>
    </citation>
    <scope>NUCLEOTIDE SEQUENCE</scope>
</reference>
<organism evidence="2">
    <name type="scientific">bioreactor metagenome</name>
    <dbReference type="NCBI Taxonomy" id="1076179"/>
    <lineage>
        <taxon>unclassified sequences</taxon>
        <taxon>metagenomes</taxon>
        <taxon>ecological metagenomes</taxon>
    </lineage>
</organism>
<accession>A0A645D5Y0</accession>
<evidence type="ECO:0000313" key="2">
    <source>
        <dbReference type="EMBL" id="MPM84607.1"/>
    </source>
</evidence>
<dbReference type="AlphaFoldDB" id="A0A645D5Y0"/>
<feature type="compositionally biased region" description="Basic and acidic residues" evidence="1">
    <location>
        <begin position="43"/>
        <end position="68"/>
    </location>
</feature>
<evidence type="ECO:0000256" key="1">
    <source>
        <dbReference type="SAM" id="MobiDB-lite"/>
    </source>
</evidence>
<name>A0A645D5Y0_9ZZZZ</name>
<feature type="region of interest" description="Disordered" evidence="1">
    <location>
        <begin position="20"/>
        <end position="68"/>
    </location>
</feature>
<comment type="caution">
    <text evidence="2">The sequence shown here is derived from an EMBL/GenBank/DDBJ whole genome shotgun (WGS) entry which is preliminary data.</text>
</comment>
<dbReference type="EMBL" id="VSSQ01033109">
    <property type="protein sequence ID" value="MPM84607.1"/>
    <property type="molecule type" value="Genomic_DNA"/>
</dbReference>
<gene>
    <name evidence="2" type="ORF">SDC9_131680</name>
</gene>
<sequence>MACCLPGNYTFHEPVQTCDGDEGCEPAGHPQGGPRGTAAQQREQGEDHHDDADLHRLNAEVEYEQRPQ</sequence>
<proteinExistence type="predicted"/>
<protein>
    <submittedName>
        <fullName evidence="2">Uncharacterized protein</fullName>
    </submittedName>
</protein>